<name>A0A6N2N6U7_SALVM</name>
<organism evidence="1">
    <name type="scientific">Salix viminalis</name>
    <name type="common">Common osier</name>
    <name type="synonym">Basket willow</name>
    <dbReference type="NCBI Taxonomy" id="40686"/>
    <lineage>
        <taxon>Eukaryota</taxon>
        <taxon>Viridiplantae</taxon>
        <taxon>Streptophyta</taxon>
        <taxon>Embryophyta</taxon>
        <taxon>Tracheophyta</taxon>
        <taxon>Spermatophyta</taxon>
        <taxon>Magnoliopsida</taxon>
        <taxon>eudicotyledons</taxon>
        <taxon>Gunneridae</taxon>
        <taxon>Pentapetalae</taxon>
        <taxon>rosids</taxon>
        <taxon>fabids</taxon>
        <taxon>Malpighiales</taxon>
        <taxon>Salicaceae</taxon>
        <taxon>Saliceae</taxon>
        <taxon>Salix</taxon>
    </lineage>
</organism>
<sequence>MLVKHQNFLKAETGFMFCTWIESQVNWLNMWVRFHHFRNSDKILLIIYSADESLNWCSCQILLLLSMHLPSSAASSQFDEVLTKSQLPQGRQNDAIRSLQTRKLGIYMRKKSRSYRPRTSRKSSAIRTQISPGHVIGSVLTLLGFFLL</sequence>
<evidence type="ECO:0000313" key="1">
    <source>
        <dbReference type="EMBL" id="VFU56708.1"/>
    </source>
</evidence>
<protein>
    <submittedName>
        <fullName evidence="1">Uncharacterized protein</fullName>
    </submittedName>
</protein>
<gene>
    <name evidence="1" type="ORF">SVIM_LOCUS408006</name>
</gene>
<dbReference type="EMBL" id="CAADRP010001929">
    <property type="protein sequence ID" value="VFU56708.1"/>
    <property type="molecule type" value="Genomic_DNA"/>
</dbReference>
<reference evidence="1" key="1">
    <citation type="submission" date="2019-03" db="EMBL/GenBank/DDBJ databases">
        <authorList>
            <person name="Mank J."/>
            <person name="Almeida P."/>
        </authorList>
    </citation>
    <scope>NUCLEOTIDE SEQUENCE</scope>
    <source>
        <strain evidence="1">78183</strain>
    </source>
</reference>
<dbReference type="AlphaFoldDB" id="A0A6N2N6U7"/>
<accession>A0A6N2N6U7</accession>
<proteinExistence type="predicted"/>